<feature type="signal peptide" evidence="1">
    <location>
        <begin position="1"/>
        <end position="19"/>
    </location>
</feature>
<dbReference type="AlphaFoldDB" id="A0A7Y0H9T6"/>
<protein>
    <submittedName>
        <fullName evidence="2">Uncharacterized protein</fullName>
    </submittedName>
</protein>
<dbReference type="Proteomes" id="UP000570493">
    <property type="component" value="Unassembled WGS sequence"/>
</dbReference>
<evidence type="ECO:0000313" key="2">
    <source>
        <dbReference type="EMBL" id="NMM39921.1"/>
    </source>
</evidence>
<evidence type="ECO:0000256" key="1">
    <source>
        <dbReference type="SAM" id="SignalP"/>
    </source>
</evidence>
<dbReference type="EMBL" id="JABBMT010000003">
    <property type="protein sequence ID" value="NMM39921.1"/>
    <property type="molecule type" value="Genomic_DNA"/>
</dbReference>
<sequence length="105" mass="11493">MKNIPLFLLLALVSTSALAVRTDCPSAKIVHIQMEGTKIMYLQEGAPWRTLGYINSNDGTKERYSALLTAQATGSKVIVGYSGDDYDCGKTNYSTAAYMVRTFSQ</sequence>
<gene>
    <name evidence="2" type="ORF">HHO47_03460</name>
</gene>
<comment type="caution">
    <text evidence="2">The sequence shown here is derived from an EMBL/GenBank/DDBJ whole genome shotgun (WGS) entry which is preliminary data.</text>
</comment>
<accession>A0A7Y0H9T6</accession>
<feature type="chain" id="PRO_5030613605" evidence="1">
    <location>
        <begin position="20"/>
        <end position="105"/>
    </location>
</feature>
<proteinExistence type="predicted"/>
<organism evidence="2 3">
    <name type="scientific">Pseudoalteromonas arctica</name>
    <dbReference type="NCBI Taxonomy" id="394751"/>
    <lineage>
        <taxon>Bacteria</taxon>
        <taxon>Pseudomonadati</taxon>
        <taxon>Pseudomonadota</taxon>
        <taxon>Gammaproteobacteria</taxon>
        <taxon>Alteromonadales</taxon>
        <taxon>Pseudoalteromonadaceae</taxon>
        <taxon>Pseudoalteromonas</taxon>
    </lineage>
</organism>
<dbReference type="RefSeq" id="WP_169018929.1">
    <property type="nucleotide sequence ID" value="NZ_JABBMT010000003.1"/>
</dbReference>
<evidence type="ECO:0000313" key="3">
    <source>
        <dbReference type="Proteomes" id="UP000570493"/>
    </source>
</evidence>
<reference evidence="2" key="1">
    <citation type="submission" date="2020-04" db="EMBL/GenBank/DDBJ databases">
        <title>Genome Sequencing for Pseudoaltermonas arctica.</title>
        <authorList>
            <person name="Elkins N.S."/>
        </authorList>
    </citation>
    <scope>NUCLEOTIDE SEQUENCE [LARGE SCALE GENOMIC DNA]</scope>
    <source>
        <strain evidence="2">NEC-BIFX-2020_0012</strain>
    </source>
</reference>
<name>A0A7Y0H9T6_9GAMM</name>
<keyword evidence="1" id="KW-0732">Signal</keyword>
<keyword evidence="3" id="KW-1185">Reference proteome</keyword>